<protein>
    <submittedName>
        <fullName evidence="2">Uncharacterized protein</fullName>
    </submittedName>
</protein>
<dbReference type="AlphaFoldDB" id="A0A5E6PHL9"/>
<dbReference type="RefSeq" id="WP_038995379.1">
    <property type="nucleotide sequence ID" value="NZ_OZ024668.1"/>
</dbReference>
<dbReference type="Proteomes" id="UP000326595">
    <property type="component" value="Chromosome"/>
</dbReference>
<dbReference type="EMBL" id="CABVHG010000002">
    <property type="protein sequence ID" value="VVM42984.1"/>
    <property type="molecule type" value="Genomic_DNA"/>
</dbReference>
<sequence length="66" mass="6870">MSTLNEIAANHARMTNAVAAGTTEPSERQPLLVVGFQAPAALDGHAPVPLHLMLAAQEPSHLTCLS</sequence>
<organism evidence="2">
    <name type="scientific">Pseudomonas fluorescens</name>
    <dbReference type="NCBI Taxonomy" id="294"/>
    <lineage>
        <taxon>Bacteria</taxon>
        <taxon>Pseudomonadati</taxon>
        <taxon>Pseudomonadota</taxon>
        <taxon>Gammaproteobacteria</taxon>
        <taxon>Pseudomonadales</taxon>
        <taxon>Pseudomonadaceae</taxon>
        <taxon>Pseudomonas</taxon>
    </lineage>
</organism>
<proteinExistence type="predicted"/>
<name>A0A5E6PHL9_PSEFL</name>
<evidence type="ECO:0000313" key="3">
    <source>
        <dbReference type="Proteomes" id="UP000326595"/>
    </source>
</evidence>
<dbReference type="EMBL" id="OZ024668">
    <property type="protein sequence ID" value="CAK9889425.1"/>
    <property type="molecule type" value="Genomic_DNA"/>
</dbReference>
<gene>
    <name evidence="2" type="ORF">PS652_00365</name>
    <name evidence="1" type="ORF">PS652_02254</name>
</gene>
<reference evidence="2" key="1">
    <citation type="submission" date="2019-09" db="EMBL/GenBank/DDBJ databases">
        <authorList>
            <person name="Chandra G."/>
            <person name="Truman W A."/>
        </authorList>
    </citation>
    <scope>NUCLEOTIDE SEQUENCE [LARGE SCALE GENOMIC DNA]</scope>
    <source>
        <strain evidence="2">PS652</strain>
    </source>
</reference>
<evidence type="ECO:0000313" key="1">
    <source>
        <dbReference type="EMBL" id="CAK9889425.1"/>
    </source>
</evidence>
<accession>A0A5E6PHL9</accession>
<reference evidence="1 3" key="2">
    <citation type="submission" date="2024-03" db="EMBL/GenBank/DDBJ databases">
        <authorList>
            <person name="Alaster D. Moffat"/>
            <person name="Govind Chandra"/>
            <person name="Andrew W. Truman"/>
        </authorList>
    </citation>
    <scope>NUCLEOTIDE SEQUENCE [LARGE SCALE GENOMIC DNA]</scope>
    <source>
        <strain evidence="1">PS652</strain>
    </source>
</reference>
<evidence type="ECO:0000313" key="2">
    <source>
        <dbReference type="EMBL" id="VVM42984.1"/>
    </source>
</evidence>